<dbReference type="Proteomes" id="UP001416858">
    <property type="component" value="Unassembled WGS sequence"/>
</dbReference>
<reference evidence="1 2" key="1">
    <citation type="submission" date="2024-02" db="EMBL/GenBank/DDBJ databases">
        <title>Rhodopirellula caenicola NBRC 110016.</title>
        <authorList>
            <person name="Ichikawa N."/>
            <person name="Katano-Makiyama Y."/>
            <person name="Hidaka K."/>
        </authorList>
    </citation>
    <scope>NUCLEOTIDE SEQUENCE [LARGE SCALE GENOMIC DNA]</scope>
    <source>
        <strain evidence="1 2">NBRC 110016</strain>
    </source>
</reference>
<organism evidence="1 2">
    <name type="scientific">Novipirellula caenicola</name>
    <dbReference type="NCBI Taxonomy" id="1536901"/>
    <lineage>
        <taxon>Bacteria</taxon>
        <taxon>Pseudomonadati</taxon>
        <taxon>Planctomycetota</taxon>
        <taxon>Planctomycetia</taxon>
        <taxon>Pirellulales</taxon>
        <taxon>Pirellulaceae</taxon>
        <taxon>Novipirellula</taxon>
    </lineage>
</organism>
<comment type="caution">
    <text evidence="1">The sequence shown here is derived from an EMBL/GenBank/DDBJ whole genome shotgun (WGS) entry which is preliminary data.</text>
</comment>
<evidence type="ECO:0000313" key="1">
    <source>
        <dbReference type="EMBL" id="GAA5510743.1"/>
    </source>
</evidence>
<dbReference type="RefSeq" id="WP_345688912.1">
    <property type="nucleotide sequence ID" value="NZ_BAABRO010000027.1"/>
</dbReference>
<gene>
    <name evidence="1" type="ORF">Rcae01_06253</name>
</gene>
<accession>A0ABP9W496</accession>
<protein>
    <submittedName>
        <fullName evidence="1">Uncharacterized protein</fullName>
    </submittedName>
</protein>
<keyword evidence="2" id="KW-1185">Reference proteome</keyword>
<evidence type="ECO:0000313" key="2">
    <source>
        <dbReference type="Proteomes" id="UP001416858"/>
    </source>
</evidence>
<proteinExistence type="predicted"/>
<sequence>MNLASRIALIAYVVGGWLLPAMHHHAGHSHASPFGAMSSACCSDHGCDAVSATPDVHQDDVSKCCRAHDCDATETSATASDVAAQSDAVLYAVDSGNPDACLGLCALCAAQSLVGQTVTSAAGSVGEIQLVDRFGLTGIQWPLRVQRGGISSRGPPAIL</sequence>
<name>A0ABP9W496_9BACT</name>
<dbReference type="EMBL" id="BAABRO010000027">
    <property type="protein sequence ID" value="GAA5510743.1"/>
    <property type="molecule type" value="Genomic_DNA"/>
</dbReference>